<dbReference type="InterPro" id="IPR051453">
    <property type="entry name" value="MBL_Glyoxalase_II"/>
</dbReference>
<keyword evidence="2" id="KW-0479">Metal-binding</keyword>
<dbReference type="Gene3D" id="3.60.15.10">
    <property type="entry name" value="Ribonuclease Z/Hydroxyacylglutathione hydrolase-like"/>
    <property type="match status" value="1"/>
</dbReference>
<dbReference type="GO" id="GO:0046872">
    <property type="term" value="F:metal ion binding"/>
    <property type="evidence" value="ECO:0007669"/>
    <property type="project" value="UniProtKB-KW"/>
</dbReference>
<dbReference type="Pfam" id="PF00753">
    <property type="entry name" value="Lactamase_B"/>
    <property type="match status" value="1"/>
</dbReference>
<dbReference type="SUPFAM" id="SSF56281">
    <property type="entry name" value="Metallo-hydrolase/oxidoreductase"/>
    <property type="match status" value="1"/>
</dbReference>
<dbReference type="InterPro" id="IPR036866">
    <property type="entry name" value="RibonucZ/Hydroxyglut_hydro"/>
</dbReference>
<sequence>MLIRSLETGMLGANCYLVICPETRQGALIDPGDEADRIMDLVNQEQVTIVAIINTHGHGDHIGANAGVQKATNAPIICHIEEAPMLTSANQNLSKFFTHPIVSPAAARVVQDGDEIKIGNVTLEVLHTPGHTLGGMCLKGPDVVFSGDTLFAGSVGRTDFPNGSHSTLIQSIREKLLTLPDETIVYPGHGPKSTIEKERTSNPFLIGG</sequence>
<proteinExistence type="predicted"/>
<evidence type="ECO:0000313" key="6">
    <source>
        <dbReference type="EMBL" id="KAB2951263.1"/>
    </source>
</evidence>
<keyword evidence="7" id="KW-1185">Reference proteome</keyword>
<dbReference type="Proteomes" id="UP000468766">
    <property type="component" value="Unassembled WGS sequence"/>
</dbReference>
<reference evidence="6 7" key="1">
    <citation type="submission" date="2019-10" db="EMBL/GenBank/DDBJ databases">
        <title>Whole-genome sequence of the extremophile Heliorestis acidaminivorans DSM 24790.</title>
        <authorList>
            <person name="Kyndt J.A."/>
            <person name="Meyer T.E."/>
        </authorList>
    </citation>
    <scope>NUCLEOTIDE SEQUENCE [LARGE SCALE GENOMIC DNA]</scope>
    <source>
        <strain evidence="6 7">DSM 24790</strain>
    </source>
</reference>
<dbReference type="InterPro" id="IPR001279">
    <property type="entry name" value="Metallo-B-lactamas"/>
</dbReference>
<evidence type="ECO:0000256" key="2">
    <source>
        <dbReference type="ARBA" id="ARBA00022723"/>
    </source>
</evidence>
<keyword evidence="3 6" id="KW-0378">Hydrolase</keyword>
<feature type="domain" description="Metallo-beta-lactamase" evidence="5">
    <location>
        <begin position="12"/>
        <end position="189"/>
    </location>
</feature>
<name>A0A6I0EU96_9FIRM</name>
<dbReference type="OrthoDB" id="9802248at2"/>
<dbReference type="SMART" id="SM00849">
    <property type="entry name" value="Lactamase_B"/>
    <property type="match status" value="1"/>
</dbReference>
<evidence type="ECO:0000256" key="1">
    <source>
        <dbReference type="ARBA" id="ARBA00001947"/>
    </source>
</evidence>
<dbReference type="GO" id="GO:0016787">
    <property type="term" value="F:hydrolase activity"/>
    <property type="evidence" value="ECO:0007669"/>
    <property type="project" value="UniProtKB-KW"/>
</dbReference>
<evidence type="ECO:0000256" key="3">
    <source>
        <dbReference type="ARBA" id="ARBA00022801"/>
    </source>
</evidence>
<dbReference type="CDD" id="cd06262">
    <property type="entry name" value="metallo-hydrolase-like_MBL-fold"/>
    <property type="match status" value="1"/>
</dbReference>
<protein>
    <submittedName>
        <fullName evidence="6">MBL fold metallo-hydrolase</fullName>
    </submittedName>
</protein>
<evidence type="ECO:0000259" key="5">
    <source>
        <dbReference type="SMART" id="SM00849"/>
    </source>
</evidence>
<dbReference type="PANTHER" id="PTHR46233:SF3">
    <property type="entry name" value="HYDROXYACYLGLUTATHIONE HYDROLASE GLOC"/>
    <property type="match status" value="1"/>
</dbReference>
<gene>
    <name evidence="6" type="ORF">F9B85_12915</name>
</gene>
<evidence type="ECO:0000313" key="7">
    <source>
        <dbReference type="Proteomes" id="UP000468766"/>
    </source>
</evidence>
<keyword evidence="4" id="KW-0862">Zinc</keyword>
<accession>A0A6I0EU96</accession>
<organism evidence="6 7">
    <name type="scientific">Heliorestis acidaminivorans</name>
    <dbReference type="NCBI Taxonomy" id="553427"/>
    <lineage>
        <taxon>Bacteria</taxon>
        <taxon>Bacillati</taxon>
        <taxon>Bacillota</taxon>
        <taxon>Clostridia</taxon>
        <taxon>Eubacteriales</taxon>
        <taxon>Heliobacteriaceae</taxon>
        <taxon>Heliorestis</taxon>
    </lineage>
</organism>
<dbReference type="AlphaFoldDB" id="A0A6I0EU96"/>
<dbReference type="EMBL" id="WBXO01000013">
    <property type="protein sequence ID" value="KAB2951263.1"/>
    <property type="molecule type" value="Genomic_DNA"/>
</dbReference>
<comment type="caution">
    <text evidence="6">The sequence shown here is derived from an EMBL/GenBank/DDBJ whole genome shotgun (WGS) entry which is preliminary data.</text>
</comment>
<dbReference type="RefSeq" id="WP_151621618.1">
    <property type="nucleotide sequence ID" value="NZ_WBXO01000013.1"/>
</dbReference>
<dbReference type="PANTHER" id="PTHR46233">
    <property type="entry name" value="HYDROXYACYLGLUTATHIONE HYDROLASE GLOC"/>
    <property type="match status" value="1"/>
</dbReference>
<comment type="cofactor">
    <cofactor evidence="1">
        <name>Zn(2+)</name>
        <dbReference type="ChEBI" id="CHEBI:29105"/>
    </cofactor>
</comment>
<evidence type="ECO:0000256" key="4">
    <source>
        <dbReference type="ARBA" id="ARBA00022833"/>
    </source>
</evidence>